<sequence>MLSRCRPNFVRPLTLLSFTINECIGDNKVGLWATLSMSRRSSRDLWELGVYQRKNSIYLNPLPDKVVADSVVAKQFLSRASLPYMNAIRIVSVNGVPAVSASKVRHELSRCSTAVLHLVLHSTRYRLPEKRQEEELNADGVTEPLVFTEMETPEQGLNLQKEVDAAVVTDAHREKAVSAEANSVMAGDTSHAQHMSRAPTPKRSPKQTKSASLRRSKKKAPNKLHETPTNTRANTTSDEVHAGKTSKRVTPKATGPAKDATVSI</sequence>
<evidence type="ECO:0000256" key="1">
    <source>
        <dbReference type="SAM" id="MobiDB-lite"/>
    </source>
</evidence>
<keyword evidence="3" id="KW-1185">Reference proteome</keyword>
<evidence type="ECO:0000313" key="2">
    <source>
        <dbReference type="EMBL" id="ESL07399.1"/>
    </source>
</evidence>
<feature type="compositionally biased region" description="Polar residues" evidence="1">
    <location>
        <begin position="227"/>
        <end position="237"/>
    </location>
</feature>
<feature type="compositionally biased region" description="Basic residues" evidence="1">
    <location>
        <begin position="212"/>
        <end position="222"/>
    </location>
</feature>
<dbReference type="EMBL" id="AUPL01004911">
    <property type="protein sequence ID" value="ESL07399.1"/>
    <property type="molecule type" value="Genomic_DNA"/>
</dbReference>
<gene>
    <name evidence="2" type="ORF">TRSC58_04911</name>
</gene>
<accession>A0A061IXI7</accession>
<dbReference type="VEuPathDB" id="TriTrypDB:TRSC58_04911"/>
<evidence type="ECO:0000313" key="3">
    <source>
        <dbReference type="Proteomes" id="UP000031737"/>
    </source>
</evidence>
<name>A0A061IXI7_TRYRA</name>
<feature type="region of interest" description="Disordered" evidence="1">
    <location>
        <begin position="177"/>
        <end position="264"/>
    </location>
</feature>
<comment type="caution">
    <text evidence="2">The sequence shown here is derived from an EMBL/GenBank/DDBJ whole genome shotgun (WGS) entry which is preliminary data.</text>
</comment>
<organism evidence="2 3">
    <name type="scientific">Trypanosoma rangeli SC58</name>
    <dbReference type="NCBI Taxonomy" id="429131"/>
    <lineage>
        <taxon>Eukaryota</taxon>
        <taxon>Discoba</taxon>
        <taxon>Euglenozoa</taxon>
        <taxon>Kinetoplastea</taxon>
        <taxon>Metakinetoplastina</taxon>
        <taxon>Trypanosomatida</taxon>
        <taxon>Trypanosomatidae</taxon>
        <taxon>Trypanosoma</taxon>
        <taxon>Herpetosoma</taxon>
    </lineage>
</organism>
<dbReference type="OrthoDB" id="250014at2759"/>
<dbReference type="Proteomes" id="UP000031737">
    <property type="component" value="Unassembled WGS sequence"/>
</dbReference>
<protein>
    <submittedName>
        <fullName evidence="2">Uncharacterized protein</fullName>
    </submittedName>
</protein>
<reference evidence="2 3" key="1">
    <citation type="submission" date="2013-07" db="EMBL/GenBank/DDBJ databases">
        <authorList>
            <person name="Stoco P.H."/>
            <person name="Wagner G."/>
            <person name="Gerber A."/>
            <person name="Zaha A."/>
            <person name="Thompson C."/>
            <person name="Bartholomeu D.C."/>
            <person name="Luckemeyer D.D."/>
            <person name="Bahia D."/>
            <person name="Loreto E."/>
            <person name="Prestes E.B."/>
            <person name="Lima F.M."/>
            <person name="Rodrigues-Luiz G."/>
            <person name="Vallejo G.A."/>
            <person name="Filho J.F."/>
            <person name="Monteiro K.M."/>
            <person name="Tyler K.M."/>
            <person name="de Almeida L.G."/>
            <person name="Ortiz M.F."/>
            <person name="Siervo M.A."/>
            <person name="de Moraes M.H."/>
            <person name="Cunha O.L."/>
            <person name="Mendonca-Neto R."/>
            <person name="Silva R."/>
            <person name="Teixeira S.M."/>
            <person name="Murta S.M."/>
            <person name="Sincero T.C."/>
            <person name="Mendes T.A."/>
            <person name="Urmenyi T.P."/>
            <person name="Silva V.G."/>
            <person name="da Rocha W.D."/>
            <person name="Andersson B."/>
            <person name="Romanha A.J."/>
            <person name="Steindel M."/>
            <person name="de Vasconcelos A.T."/>
            <person name="Grisard E.C."/>
        </authorList>
    </citation>
    <scope>NUCLEOTIDE SEQUENCE [LARGE SCALE GENOMIC DNA]</scope>
    <source>
        <strain evidence="2 3">SC58</strain>
    </source>
</reference>
<dbReference type="AlphaFoldDB" id="A0A061IXI7"/>
<proteinExistence type="predicted"/>